<comment type="function">
    <text evidence="2 12">Catalyzes the hydrolysis of UDP-3-O-myristoyl-N-acetylglucosamine to form UDP-3-O-myristoylglucosamine and acetate, the committed step in lipid A biosynthesis.</text>
</comment>
<evidence type="ECO:0000256" key="11">
    <source>
        <dbReference type="ARBA" id="ARBA00024535"/>
    </source>
</evidence>
<keyword evidence="7 12" id="KW-0479">Metal-binding</keyword>
<comment type="pathway">
    <text evidence="3 12">Glycolipid biosynthesis; lipid IV(A) biosynthesis; lipid IV(A) from (3R)-3-hydroxytetradecanoyl-[acyl-carrier-protein] and UDP-N-acetyl-alpha-D-glucosamine: step 2/6.</text>
</comment>
<keyword evidence="6 12" id="KW-0441">Lipid A biosynthesis</keyword>
<dbReference type="EC" id="3.5.1.108" evidence="4 12"/>
<organism evidence="13">
    <name type="scientific">Candidatus Kentrum sp. LFY</name>
    <dbReference type="NCBI Taxonomy" id="2126342"/>
    <lineage>
        <taxon>Bacteria</taxon>
        <taxon>Pseudomonadati</taxon>
        <taxon>Pseudomonadota</taxon>
        <taxon>Gammaproteobacteria</taxon>
        <taxon>Candidatus Kentrum</taxon>
    </lineage>
</organism>
<dbReference type="GO" id="GO:0046872">
    <property type="term" value="F:metal ion binding"/>
    <property type="evidence" value="ECO:0007669"/>
    <property type="project" value="UniProtKB-KW"/>
</dbReference>
<feature type="binding site" evidence="12">
    <location>
        <position position="299"/>
    </location>
    <ligand>
        <name>Zn(2+)</name>
        <dbReference type="ChEBI" id="CHEBI:29105"/>
    </ligand>
</feature>
<dbReference type="PANTHER" id="PTHR33694:SF1">
    <property type="entry name" value="UDP-3-O-ACYL-N-ACETYLGLUCOSAMINE DEACETYLASE 1, MITOCHONDRIAL-RELATED"/>
    <property type="match status" value="1"/>
</dbReference>
<dbReference type="InterPro" id="IPR015870">
    <property type="entry name" value="UDP-acyl_N-AcGlcN_deAcase_N"/>
</dbReference>
<gene>
    <name evidence="12" type="primary">lpxC</name>
    <name evidence="13" type="ORF">BECKLFY1418B_GA0070995_106511</name>
</gene>
<evidence type="ECO:0000256" key="2">
    <source>
        <dbReference type="ARBA" id="ARBA00002923"/>
    </source>
</evidence>
<evidence type="ECO:0000256" key="10">
    <source>
        <dbReference type="ARBA" id="ARBA00023098"/>
    </source>
</evidence>
<evidence type="ECO:0000256" key="6">
    <source>
        <dbReference type="ARBA" id="ARBA00022556"/>
    </source>
</evidence>
<dbReference type="GO" id="GO:0103117">
    <property type="term" value="F:UDP-3-O-acyl-N-acetylglucosamine deacetylase activity"/>
    <property type="evidence" value="ECO:0007669"/>
    <property type="project" value="UniProtKB-UniRule"/>
</dbReference>
<evidence type="ECO:0000256" key="9">
    <source>
        <dbReference type="ARBA" id="ARBA00022833"/>
    </source>
</evidence>
<dbReference type="InterPro" id="IPR004463">
    <property type="entry name" value="UDP-acyl_GlcNac_deAcase"/>
</dbReference>
<proteinExistence type="inferred from homology"/>
<dbReference type="InterPro" id="IPR020568">
    <property type="entry name" value="Ribosomal_Su5_D2-typ_SF"/>
</dbReference>
<dbReference type="PANTHER" id="PTHR33694">
    <property type="entry name" value="UDP-3-O-ACYL-N-ACETYLGLUCOSAMINE DEACETYLASE 1, MITOCHONDRIAL-RELATED"/>
    <property type="match status" value="1"/>
</dbReference>
<keyword evidence="10 12" id="KW-0443">Lipid metabolism</keyword>
<reference evidence="13" key="1">
    <citation type="submission" date="2019-02" db="EMBL/GenBank/DDBJ databases">
        <authorList>
            <person name="Gruber-Vodicka R. H."/>
            <person name="Seah K. B. B."/>
        </authorList>
    </citation>
    <scope>NUCLEOTIDE SEQUENCE</scope>
    <source>
        <strain evidence="13">BECK_M7</strain>
    </source>
</reference>
<evidence type="ECO:0000256" key="7">
    <source>
        <dbReference type="ARBA" id="ARBA00022723"/>
    </source>
</evidence>
<dbReference type="UniPathway" id="UPA00359">
    <property type="reaction ID" value="UER00478"/>
</dbReference>
<dbReference type="InterPro" id="IPR011334">
    <property type="entry name" value="UDP-acyl_GlcNac_deAcase_C"/>
</dbReference>
<evidence type="ECO:0000256" key="12">
    <source>
        <dbReference type="HAMAP-Rule" id="MF_00388"/>
    </source>
</evidence>
<evidence type="ECO:0000256" key="1">
    <source>
        <dbReference type="ARBA" id="ARBA00001947"/>
    </source>
</evidence>
<evidence type="ECO:0000256" key="5">
    <source>
        <dbReference type="ARBA" id="ARBA00022516"/>
    </source>
</evidence>
<feature type="binding site" evidence="12">
    <location>
        <position position="140"/>
    </location>
    <ligand>
        <name>Zn(2+)</name>
        <dbReference type="ChEBI" id="CHEBI:29105"/>
    </ligand>
</feature>
<dbReference type="Pfam" id="PF03331">
    <property type="entry name" value="LpxC"/>
    <property type="match status" value="1"/>
</dbReference>
<feature type="active site" description="Proton donor" evidence="12">
    <location>
        <position position="326"/>
    </location>
</feature>
<evidence type="ECO:0000256" key="3">
    <source>
        <dbReference type="ARBA" id="ARBA00005002"/>
    </source>
</evidence>
<comment type="cofactor">
    <cofactor evidence="1 12">
        <name>Zn(2+)</name>
        <dbReference type="ChEBI" id="CHEBI:29105"/>
    </cofactor>
</comment>
<dbReference type="GO" id="GO:0016020">
    <property type="term" value="C:membrane"/>
    <property type="evidence" value="ECO:0007669"/>
    <property type="project" value="GOC"/>
</dbReference>
<name>A0A450UR91_9GAMM</name>
<evidence type="ECO:0000256" key="4">
    <source>
        <dbReference type="ARBA" id="ARBA00012745"/>
    </source>
</evidence>
<dbReference type="SUPFAM" id="SSF54211">
    <property type="entry name" value="Ribosomal protein S5 domain 2-like"/>
    <property type="match status" value="2"/>
</dbReference>
<dbReference type="Gene3D" id="3.30.230.20">
    <property type="entry name" value="lpxc deacetylase, domain 1"/>
    <property type="match status" value="1"/>
</dbReference>
<comment type="similarity">
    <text evidence="12">Belongs to the LpxC family.</text>
</comment>
<protein>
    <recommendedName>
        <fullName evidence="4 12">UDP-3-O-acyl-N-acetylglucosamine deacetylase</fullName>
        <shortName evidence="12">UDP-3-O-acyl-GlcNAc deacetylase</shortName>
        <ecNumber evidence="4 12">3.5.1.108</ecNumber>
    </recommendedName>
    <alternativeName>
        <fullName evidence="12">UDP-3-O-[R-3-hydroxymyristoyl]-N-acetylglucosamine deacetylase</fullName>
    </alternativeName>
</protein>
<keyword evidence="8 12" id="KW-0378">Hydrolase</keyword>
<dbReference type="Gene3D" id="3.30.1700.10">
    <property type="entry name" value="lpxc deacetylase, domain 2"/>
    <property type="match status" value="1"/>
</dbReference>
<dbReference type="NCBIfam" id="TIGR00325">
    <property type="entry name" value="lpxC"/>
    <property type="match status" value="1"/>
</dbReference>
<feature type="binding site" evidence="12">
    <location>
        <position position="303"/>
    </location>
    <ligand>
        <name>Zn(2+)</name>
        <dbReference type="ChEBI" id="CHEBI:29105"/>
    </ligand>
</feature>
<dbReference type="AlphaFoldDB" id="A0A450UR91"/>
<dbReference type="EMBL" id="CAADFF010000065">
    <property type="protein sequence ID" value="VFJ95071.1"/>
    <property type="molecule type" value="Genomic_DNA"/>
</dbReference>
<keyword evidence="9 12" id="KW-0862">Zinc</keyword>
<dbReference type="HAMAP" id="MF_00388">
    <property type="entry name" value="LpxC"/>
    <property type="match status" value="1"/>
</dbReference>
<evidence type="ECO:0000313" key="13">
    <source>
        <dbReference type="EMBL" id="VFJ95071.1"/>
    </source>
</evidence>
<dbReference type="GO" id="GO:0009245">
    <property type="term" value="P:lipid A biosynthetic process"/>
    <property type="evidence" value="ECO:0007669"/>
    <property type="project" value="UniProtKB-UniRule"/>
</dbReference>
<sequence length="365" mass="40310">MLCRNRGEASLDLLFENGYPTTCEFQFLGFRFSLGHESEVLQFHRLNVFKVTEESGTAGGIFMINQRTLKNVIRATGVGLHSGGKVYLTLRPAPPNAGIVFRRIDLEKPVSLLARPQNVGDTTLSTTLVKDGARVSTVEHLLSAMAGLGIDNAFVDLSAAEVPIMDGSAGPFVFLIQSAGIQEQSAPKRFLRIRRSVRVEEGDKWAQFEPFDGFKVTFIIGFDHPVFSSCPRKASVDFSTTSFVKEVSRARTFGFMRDIEYLRANNLALGGSLDNAVVLDDYRILNDDGLRYDDEFVKHKVLDAIGDLYLLGHSLIGSFTGYKSGHGLNNLLLRTLMADQSAWEMVTFKDTVDMPIIFASPVPAI</sequence>
<keyword evidence="5 12" id="KW-0444">Lipid biosynthesis</keyword>
<comment type="catalytic activity">
    <reaction evidence="11 12">
        <text>a UDP-3-O-[(3R)-3-hydroxyacyl]-N-acetyl-alpha-D-glucosamine + H2O = a UDP-3-O-[(3R)-3-hydroxyacyl]-alpha-D-glucosamine + acetate</text>
        <dbReference type="Rhea" id="RHEA:67816"/>
        <dbReference type="ChEBI" id="CHEBI:15377"/>
        <dbReference type="ChEBI" id="CHEBI:30089"/>
        <dbReference type="ChEBI" id="CHEBI:137740"/>
        <dbReference type="ChEBI" id="CHEBI:173225"/>
        <dbReference type="EC" id="3.5.1.108"/>
    </reaction>
</comment>
<accession>A0A450UR91</accession>
<evidence type="ECO:0000256" key="8">
    <source>
        <dbReference type="ARBA" id="ARBA00022801"/>
    </source>
</evidence>